<dbReference type="EMBL" id="JADCNM010000001">
    <property type="protein sequence ID" value="KAG0502875.1"/>
    <property type="molecule type" value="Genomic_DNA"/>
</dbReference>
<reference evidence="16 17" key="1">
    <citation type="journal article" date="2020" name="Nat. Food">
        <title>A phased Vanilla planifolia genome enables genetic improvement of flavour and production.</title>
        <authorList>
            <person name="Hasing T."/>
            <person name="Tang H."/>
            <person name="Brym M."/>
            <person name="Khazi F."/>
            <person name="Huang T."/>
            <person name="Chambers A.H."/>
        </authorList>
    </citation>
    <scope>NUCLEOTIDE SEQUENCE [LARGE SCALE GENOMIC DNA]</scope>
    <source>
        <tissue evidence="16">Leaf</tissue>
    </source>
</reference>
<feature type="transmembrane region" description="Helical" evidence="13">
    <location>
        <begin position="840"/>
        <end position="860"/>
    </location>
</feature>
<evidence type="ECO:0000256" key="13">
    <source>
        <dbReference type="SAM" id="Phobius"/>
    </source>
</evidence>
<evidence type="ECO:0000256" key="12">
    <source>
        <dbReference type="SAM" id="MobiDB-lite"/>
    </source>
</evidence>
<keyword evidence="5 9" id="KW-0238">DNA-binding</keyword>
<evidence type="ECO:0000256" key="9">
    <source>
        <dbReference type="PROSITE-ProRule" id="PRU00108"/>
    </source>
</evidence>
<dbReference type="SUPFAM" id="SSF55961">
    <property type="entry name" value="Bet v1-like"/>
    <property type="match status" value="2"/>
</dbReference>
<dbReference type="GO" id="GO:0008289">
    <property type="term" value="F:lipid binding"/>
    <property type="evidence" value="ECO:0007669"/>
    <property type="project" value="InterPro"/>
</dbReference>
<evidence type="ECO:0000256" key="1">
    <source>
        <dbReference type="ARBA" id="ARBA00004123"/>
    </source>
</evidence>
<dbReference type="SMART" id="SM00234">
    <property type="entry name" value="START"/>
    <property type="match status" value="1"/>
</dbReference>
<accession>A0A835S9F9</accession>
<dbReference type="Pfam" id="PF25797">
    <property type="entry name" value="PDF2_C"/>
    <property type="match status" value="1"/>
</dbReference>
<evidence type="ECO:0000259" key="14">
    <source>
        <dbReference type="PROSITE" id="PS50071"/>
    </source>
</evidence>
<feature type="coiled-coil region" evidence="11">
    <location>
        <begin position="212"/>
        <end position="239"/>
    </location>
</feature>
<dbReference type="SMART" id="SM00389">
    <property type="entry name" value="HOX"/>
    <property type="match status" value="1"/>
</dbReference>
<dbReference type="AlphaFoldDB" id="A0A835S9F9"/>
<dbReference type="PANTHER" id="PTHR45654">
    <property type="entry name" value="HOMEOBOX-LEUCINE ZIPPER PROTEIN MERISTEM L1"/>
    <property type="match status" value="1"/>
</dbReference>
<keyword evidence="13" id="KW-1133">Transmembrane helix</keyword>
<dbReference type="PROSITE" id="PS50848">
    <property type="entry name" value="START"/>
    <property type="match status" value="1"/>
</dbReference>
<keyword evidence="13" id="KW-0812">Transmembrane</keyword>
<feature type="transmembrane region" description="Helical" evidence="13">
    <location>
        <begin position="866"/>
        <end position="884"/>
    </location>
</feature>
<dbReference type="InterPro" id="IPR057993">
    <property type="entry name" value="HD-Zip_IV_C"/>
</dbReference>
<proteinExistence type="inferred from homology"/>
<keyword evidence="4 11" id="KW-0175">Coiled coil</keyword>
<feature type="DNA-binding region" description="Homeobox" evidence="9">
    <location>
        <begin position="106"/>
        <end position="165"/>
    </location>
</feature>
<keyword evidence="13" id="KW-0472">Membrane</keyword>
<dbReference type="GO" id="GO:0005634">
    <property type="term" value="C:nucleus"/>
    <property type="evidence" value="ECO:0007669"/>
    <property type="project" value="UniProtKB-SubCell"/>
</dbReference>
<dbReference type="CDD" id="cd00086">
    <property type="entry name" value="homeodomain"/>
    <property type="match status" value="1"/>
</dbReference>
<evidence type="ECO:0000256" key="10">
    <source>
        <dbReference type="RuleBase" id="RU000682"/>
    </source>
</evidence>
<evidence type="ECO:0000259" key="15">
    <source>
        <dbReference type="PROSITE" id="PS50848"/>
    </source>
</evidence>
<evidence type="ECO:0000256" key="11">
    <source>
        <dbReference type="SAM" id="Coils"/>
    </source>
</evidence>
<evidence type="ECO:0000256" key="4">
    <source>
        <dbReference type="ARBA" id="ARBA00023054"/>
    </source>
</evidence>
<evidence type="ECO:0000256" key="8">
    <source>
        <dbReference type="ARBA" id="ARBA00023242"/>
    </source>
</evidence>
<comment type="caution">
    <text evidence="16">The sequence shown here is derived from an EMBL/GenBank/DDBJ whole genome shotgun (WGS) entry which is preliminary data.</text>
</comment>
<dbReference type="PROSITE" id="PS00027">
    <property type="entry name" value="HOMEOBOX_1"/>
    <property type="match status" value="1"/>
</dbReference>
<dbReference type="InterPro" id="IPR042160">
    <property type="entry name" value="HD-Zip_IV"/>
</dbReference>
<comment type="subcellular location">
    <subcellularLocation>
        <location evidence="1 9 10">Nucleus</location>
    </subcellularLocation>
</comment>
<gene>
    <name evidence="16" type="ORF">HPP92_002947</name>
</gene>
<comment type="similarity">
    <text evidence="2">Belongs to the HD-ZIP homeobox family. Class IV subfamily.</text>
</comment>
<evidence type="ECO:0000313" key="17">
    <source>
        <dbReference type="Proteomes" id="UP000639772"/>
    </source>
</evidence>
<keyword evidence="6 9" id="KW-0371">Homeobox</keyword>
<keyword evidence="7" id="KW-0804">Transcription</keyword>
<dbReference type="PROSITE" id="PS50071">
    <property type="entry name" value="HOMEOBOX_2"/>
    <property type="match status" value="1"/>
</dbReference>
<evidence type="ECO:0000256" key="7">
    <source>
        <dbReference type="ARBA" id="ARBA00023163"/>
    </source>
</evidence>
<dbReference type="Pfam" id="PF01852">
    <property type="entry name" value="START"/>
    <property type="match status" value="1"/>
</dbReference>
<evidence type="ECO:0000256" key="2">
    <source>
        <dbReference type="ARBA" id="ARBA00006789"/>
    </source>
</evidence>
<dbReference type="Pfam" id="PF00046">
    <property type="entry name" value="Homeodomain"/>
    <property type="match status" value="1"/>
</dbReference>
<dbReference type="GO" id="GO:0000981">
    <property type="term" value="F:DNA-binding transcription factor activity, RNA polymerase II-specific"/>
    <property type="evidence" value="ECO:0007669"/>
    <property type="project" value="InterPro"/>
</dbReference>
<evidence type="ECO:0000256" key="6">
    <source>
        <dbReference type="ARBA" id="ARBA00023155"/>
    </source>
</evidence>
<dbReference type="GO" id="GO:0003677">
    <property type="term" value="F:DNA binding"/>
    <property type="evidence" value="ECO:0007669"/>
    <property type="project" value="UniProtKB-UniRule"/>
</dbReference>
<sequence>MYGECQVLPSIGSGSGGGNFVSPDSLFSSPTRNPNLGGVSGFIDGVIPFASFSSIVPKEEEAVASQRKEEMESGSGSGHLEGLSCGEEHDDGKPLPAADLSAAPAKKKRYHRHTARQIQEMEALFKECPHPDDKQRLRLSQELGLKPRQVKFWFQNRRTQMKAQQDRVDNVILRADNENLKNENYRLQVAIRNVVCPNCGGPAVLGEVSFDEHNLRIENARLKEELERLSCIVGRFNNRSMHPSSTLLLPPPSLDLEIGMYTRQFQELPQLSPATGVCADMLLAAGIVEDGSTFAGAAITEGKKPLALELAMAAAEQLVRMCRMDEPLWSCGGGEVEVLDEAEHDRLFPWHVDFKSRVAWGSGWRDQGQRAGYCEQRYFGGRIHGCQQVDGIVPLHCVQSKNHSGYNVWNVWDWERFASPELQALSPLVPTREAYFLRYCQQNVDEGTWTIVDFPVDGLQDGIQLSPIQYRRRPSGCVIQDMPNGYSKVIWVEHAEVEDKPVHQIFSQFIGSGMAFGAQRWLSILQRQCERLASLMARNISDLGVIPTLEARKNMMNLSHRMVKSFCASITSSESQSWTALSDMPDDTIRISTRKNTLPGQPNGVILLAVFSTWLPFSYHQVFDLLTDERRRSQLDALSNGNSLHEVAHIANGSHPRNCVSLLRINAGSNSPQNVELLLQESSTHPSAGSLIVYSTIDVDAVQVVMSDEDPSFIPLLPTGFILFPTGPASSSSTSSNTTKNRSSTSGCLLTVGMQVLASAVPSAKLSLSSVTAVNHHLCSTVHQISTTLAGSCRFSDLISFRAWRRGVKSAPDLILESIGEAVNQLHGDLREELVRVLTFFYLFTVVVNVVCPFSCVYCAAPVSGLLYASVVSMISVWGSKLKIAGY</sequence>
<organism evidence="16 17">
    <name type="scientific">Vanilla planifolia</name>
    <name type="common">Vanilla</name>
    <dbReference type="NCBI Taxonomy" id="51239"/>
    <lineage>
        <taxon>Eukaryota</taxon>
        <taxon>Viridiplantae</taxon>
        <taxon>Streptophyta</taxon>
        <taxon>Embryophyta</taxon>
        <taxon>Tracheophyta</taxon>
        <taxon>Spermatophyta</taxon>
        <taxon>Magnoliopsida</taxon>
        <taxon>Liliopsida</taxon>
        <taxon>Asparagales</taxon>
        <taxon>Orchidaceae</taxon>
        <taxon>Vanilloideae</taxon>
        <taxon>Vanilleae</taxon>
        <taxon>Vanilla</taxon>
    </lineage>
</organism>
<evidence type="ECO:0000256" key="3">
    <source>
        <dbReference type="ARBA" id="ARBA00023015"/>
    </source>
</evidence>
<dbReference type="InterPro" id="IPR009057">
    <property type="entry name" value="Homeodomain-like_sf"/>
</dbReference>
<dbReference type="Gene3D" id="1.10.10.60">
    <property type="entry name" value="Homeodomain-like"/>
    <property type="match status" value="1"/>
</dbReference>
<dbReference type="OrthoDB" id="6159439at2759"/>
<dbReference type="InterPro" id="IPR002913">
    <property type="entry name" value="START_lipid-bd_dom"/>
</dbReference>
<evidence type="ECO:0000313" key="16">
    <source>
        <dbReference type="EMBL" id="KAG0502875.1"/>
    </source>
</evidence>
<dbReference type="SUPFAM" id="SSF46689">
    <property type="entry name" value="Homeodomain-like"/>
    <property type="match status" value="1"/>
</dbReference>
<dbReference type="Proteomes" id="UP000639772">
    <property type="component" value="Chromosome 1"/>
</dbReference>
<feature type="region of interest" description="Disordered" evidence="12">
    <location>
        <begin position="61"/>
        <end position="113"/>
    </location>
</feature>
<evidence type="ECO:0000256" key="5">
    <source>
        <dbReference type="ARBA" id="ARBA00023125"/>
    </source>
</evidence>
<feature type="domain" description="START" evidence="15">
    <location>
        <begin position="300"/>
        <end position="534"/>
    </location>
</feature>
<name>A0A835S9F9_VANPL</name>
<dbReference type="InterPro" id="IPR017970">
    <property type="entry name" value="Homeobox_CS"/>
</dbReference>
<dbReference type="PANTHER" id="PTHR45654:SF11">
    <property type="entry name" value="HOMEOBOX-LEUCINE ZIPPER PROTEIN HDG5"/>
    <property type="match status" value="1"/>
</dbReference>
<feature type="compositionally biased region" description="Basic and acidic residues" evidence="12">
    <location>
        <begin position="61"/>
        <end position="71"/>
    </location>
</feature>
<keyword evidence="8 9" id="KW-0539">Nucleus</keyword>
<feature type="domain" description="Homeobox" evidence="14">
    <location>
        <begin position="104"/>
        <end position="164"/>
    </location>
</feature>
<keyword evidence="3" id="KW-0805">Transcription regulation</keyword>
<feature type="compositionally biased region" description="Low complexity" evidence="12">
    <location>
        <begin position="94"/>
        <end position="104"/>
    </location>
</feature>
<dbReference type="InterPro" id="IPR001356">
    <property type="entry name" value="HD"/>
</dbReference>
<protein>
    <submittedName>
        <fullName evidence="16">Uncharacterized protein</fullName>
    </submittedName>
</protein>
<dbReference type="FunFam" id="1.10.10.60:FF:000229">
    <property type="entry name" value="Homeobox-leucine zipper protein HDG1"/>
    <property type="match status" value="1"/>
</dbReference>